<protein>
    <submittedName>
        <fullName evidence="5">Methyltransferase type 11</fullName>
    </submittedName>
</protein>
<keyword evidence="2 5" id="KW-0808">Transferase</keyword>
<gene>
    <name evidence="5" type="ordered locus">Snas_0147</name>
</gene>
<dbReference type="OrthoDB" id="9805171at2"/>
<dbReference type="PANTHER" id="PTHR43464:SF19">
    <property type="entry name" value="UBIQUINONE BIOSYNTHESIS O-METHYLTRANSFERASE, MITOCHONDRIAL"/>
    <property type="match status" value="1"/>
</dbReference>
<dbReference type="InterPro" id="IPR029063">
    <property type="entry name" value="SAM-dependent_MTases_sf"/>
</dbReference>
<dbReference type="InterPro" id="IPR013216">
    <property type="entry name" value="Methyltransf_11"/>
</dbReference>
<feature type="domain" description="Methyltransferase type 11" evidence="4">
    <location>
        <begin position="49"/>
        <end position="136"/>
    </location>
</feature>
<dbReference type="eggNOG" id="COG2227">
    <property type="taxonomic scope" value="Bacteria"/>
</dbReference>
<dbReference type="EMBL" id="CP001778">
    <property type="protein sequence ID" value="ADD39867.1"/>
    <property type="molecule type" value="Genomic_DNA"/>
</dbReference>
<dbReference type="STRING" id="446470.Snas_0147"/>
<keyword evidence="3" id="KW-0949">S-adenosyl-L-methionine</keyword>
<evidence type="ECO:0000313" key="5">
    <source>
        <dbReference type="EMBL" id="ADD39867.1"/>
    </source>
</evidence>
<dbReference type="GO" id="GO:0032259">
    <property type="term" value="P:methylation"/>
    <property type="evidence" value="ECO:0007669"/>
    <property type="project" value="UniProtKB-KW"/>
</dbReference>
<dbReference type="Gene3D" id="3.40.50.150">
    <property type="entry name" value="Vaccinia Virus protein VP39"/>
    <property type="match status" value="1"/>
</dbReference>
<dbReference type="Pfam" id="PF08241">
    <property type="entry name" value="Methyltransf_11"/>
    <property type="match status" value="1"/>
</dbReference>
<dbReference type="RefSeq" id="WP_013015438.1">
    <property type="nucleotide sequence ID" value="NC_013947.1"/>
</dbReference>
<organism evidence="5 6">
    <name type="scientific">Stackebrandtia nassauensis (strain DSM 44728 / CIP 108903 / NRRL B-16338 / NBRC 102104 / LLR-40K-21)</name>
    <dbReference type="NCBI Taxonomy" id="446470"/>
    <lineage>
        <taxon>Bacteria</taxon>
        <taxon>Bacillati</taxon>
        <taxon>Actinomycetota</taxon>
        <taxon>Actinomycetes</taxon>
        <taxon>Glycomycetales</taxon>
        <taxon>Glycomycetaceae</taxon>
        <taxon>Stackebrandtia</taxon>
    </lineage>
</organism>
<name>D3Q1L9_STANL</name>
<proteinExistence type="predicted"/>
<evidence type="ECO:0000313" key="6">
    <source>
        <dbReference type="Proteomes" id="UP000000844"/>
    </source>
</evidence>
<dbReference type="PANTHER" id="PTHR43464">
    <property type="entry name" value="METHYLTRANSFERASE"/>
    <property type="match status" value="1"/>
</dbReference>
<evidence type="ECO:0000256" key="3">
    <source>
        <dbReference type="ARBA" id="ARBA00022691"/>
    </source>
</evidence>
<dbReference type="HOGENOM" id="CLU_042432_6_0_11"/>
<keyword evidence="1 5" id="KW-0489">Methyltransferase</keyword>
<keyword evidence="6" id="KW-1185">Reference proteome</keyword>
<dbReference type="AlphaFoldDB" id="D3Q1L9"/>
<evidence type="ECO:0000259" key="4">
    <source>
        <dbReference type="Pfam" id="PF08241"/>
    </source>
</evidence>
<accession>D3Q1L9</accession>
<dbReference type="KEGG" id="sna:Snas_0147"/>
<dbReference type="SUPFAM" id="SSF53335">
    <property type="entry name" value="S-adenosyl-L-methionine-dependent methyltransferases"/>
    <property type="match status" value="1"/>
</dbReference>
<dbReference type="CDD" id="cd02440">
    <property type="entry name" value="AdoMet_MTases"/>
    <property type="match status" value="1"/>
</dbReference>
<evidence type="ECO:0000256" key="2">
    <source>
        <dbReference type="ARBA" id="ARBA00022679"/>
    </source>
</evidence>
<dbReference type="Proteomes" id="UP000000844">
    <property type="component" value="Chromosome"/>
</dbReference>
<evidence type="ECO:0000256" key="1">
    <source>
        <dbReference type="ARBA" id="ARBA00022603"/>
    </source>
</evidence>
<sequence>MVNRNDPRQYDELAEEWWKPNGAFAMLHWLAKSRCALIPEPARADAVLVDIGCGGGLNTKHVSGYRHIGIDLRQPNLRLAADHGLAAVRGDALRLPVADESADVVVAGEILEHVPDWRAAVAEACRILRPGGTLVVDTLADTWLCRFVAVTLAERMPGGPPPGIHDPALFVPPQALLSECAGFGVTLELWGLRPAALSLVRWLVRRRGEVPMITTRSKSILYAGRGVKHAHGSAHGRRDA</sequence>
<dbReference type="GO" id="GO:0010420">
    <property type="term" value="F:polyprenyldihydroxybenzoate methyltransferase activity"/>
    <property type="evidence" value="ECO:0007669"/>
    <property type="project" value="TreeGrafter"/>
</dbReference>
<reference evidence="5 6" key="1">
    <citation type="journal article" date="2009" name="Stand. Genomic Sci.">
        <title>Complete genome sequence of Stackebrandtia nassauensis type strain (LLR-40K-21).</title>
        <authorList>
            <person name="Munk C."/>
            <person name="Lapidus A."/>
            <person name="Copeland A."/>
            <person name="Jando M."/>
            <person name="Mayilraj S."/>
            <person name="Glavina Del Rio T."/>
            <person name="Nolan M."/>
            <person name="Chen F."/>
            <person name="Lucas S."/>
            <person name="Tice H."/>
            <person name="Cheng J.F."/>
            <person name="Han C."/>
            <person name="Detter J.C."/>
            <person name="Bruce D."/>
            <person name="Goodwin L."/>
            <person name="Chain P."/>
            <person name="Pitluck S."/>
            <person name="Goker M."/>
            <person name="Ovchinikova G."/>
            <person name="Pati A."/>
            <person name="Ivanova N."/>
            <person name="Mavromatis K."/>
            <person name="Chen A."/>
            <person name="Palaniappan K."/>
            <person name="Land M."/>
            <person name="Hauser L."/>
            <person name="Chang Y.J."/>
            <person name="Jeffries C.D."/>
            <person name="Bristow J."/>
            <person name="Eisen J.A."/>
            <person name="Markowitz V."/>
            <person name="Hugenholtz P."/>
            <person name="Kyrpides N.C."/>
            <person name="Klenk H.P."/>
        </authorList>
    </citation>
    <scope>NUCLEOTIDE SEQUENCE [LARGE SCALE GENOMIC DNA]</scope>
    <source>
        <strain evidence="6">DSM 44728 / CIP 108903 / NRRL B-16338 / NBRC 102104 / LLR-40K-21</strain>
    </source>
</reference>